<evidence type="ECO:0000313" key="1">
    <source>
        <dbReference type="EMBL" id="OGE78123.1"/>
    </source>
</evidence>
<gene>
    <name evidence="1" type="ORF">A2751_03095</name>
</gene>
<name>A0A1F5NKP9_9BACT</name>
<dbReference type="Gene3D" id="3.40.50.720">
    <property type="entry name" value="NAD(P)-binding Rossmann-like Domain"/>
    <property type="match status" value="1"/>
</dbReference>
<dbReference type="SUPFAM" id="SSF51735">
    <property type="entry name" value="NAD(P)-binding Rossmann-fold domains"/>
    <property type="match status" value="1"/>
</dbReference>
<accession>A0A1F5NKP9</accession>
<comment type="caution">
    <text evidence="1">The sequence shown here is derived from an EMBL/GenBank/DDBJ whole genome shotgun (WGS) entry which is preliminary data.</text>
</comment>
<protein>
    <submittedName>
        <fullName evidence="1">Uncharacterized protein</fullName>
    </submittedName>
</protein>
<dbReference type="InterPro" id="IPR036291">
    <property type="entry name" value="NAD(P)-bd_dom_sf"/>
</dbReference>
<reference evidence="1 2" key="1">
    <citation type="journal article" date="2016" name="Nat. Commun.">
        <title>Thousands of microbial genomes shed light on interconnected biogeochemical processes in an aquifer system.</title>
        <authorList>
            <person name="Anantharaman K."/>
            <person name="Brown C.T."/>
            <person name="Hug L.A."/>
            <person name="Sharon I."/>
            <person name="Castelle C.J."/>
            <person name="Probst A.J."/>
            <person name="Thomas B.C."/>
            <person name="Singh A."/>
            <person name="Wilkins M.J."/>
            <person name="Karaoz U."/>
            <person name="Brodie E.L."/>
            <person name="Williams K.H."/>
            <person name="Hubbard S.S."/>
            <person name="Banfield J.F."/>
        </authorList>
    </citation>
    <scope>NUCLEOTIDE SEQUENCE [LARGE SCALE GENOMIC DNA]</scope>
</reference>
<dbReference type="AlphaFoldDB" id="A0A1F5NKP9"/>
<dbReference type="EMBL" id="MFEK01000014">
    <property type="protein sequence ID" value="OGE78123.1"/>
    <property type="molecule type" value="Genomic_DNA"/>
</dbReference>
<sequence length="284" mass="31885">MERKKRVLVIGAGKRAQGAIIPALLGLSAEYEIVAVYARKKREIRVMGERFTIIDSLEQVDFSSLDLIIAAVTLASVPDVLRKLTKYDVRHIRIMLDTPVVRPRDIFSLRMLKNFRHASVSEDSIVLAPFLEAKRAGEIREMRFIHSGYRYHALAAMKMMTGNNYVKRVINKYANGKIAERHFLFPGGARGVIIEPRDYSIGKLEIAGSAGFFNYEFAGKSMADLKNKSLAKLIADEGLVYSAADGVYDMLAISCSEKLGKFFDFPTRQYSLLLSLIRFIIGHG</sequence>
<proteinExistence type="predicted"/>
<dbReference type="Proteomes" id="UP000176864">
    <property type="component" value="Unassembled WGS sequence"/>
</dbReference>
<organism evidence="1 2">
    <name type="scientific">Candidatus Doudnabacteria bacterium RIFCSPHIGHO2_01_FULL_46_14</name>
    <dbReference type="NCBI Taxonomy" id="1817824"/>
    <lineage>
        <taxon>Bacteria</taxon>
        <taxon>Candidatus Doudnaibacteriota</taxon>
    </lineage>
</organism>
<evidence type="ECO:0000313" key="2">
    <source>
        <dbReference type="Proteomes" id="UP000176864"/>
    </source>
</evidence>
<dbReference type="STRING" id="1817824.A2751_03095"/>